<dbReference type="EMBL" id="JACEEZ010014483">
    <property type="protein sequence ID" value="KAG0719447.1"/>
    <property type="molecule type" value="Genomic_DNA"/>
</dbReference>
<feature type="transmembrane region" description="Helical" evidence="1">
    <location>
        <begin position="36"/>
        <end position="55"/>
    </location>
</feature>
<proteinExistence type="predicted"/>
<accession>A0A8J5CTP5</accession>
<evidence type="ECO:0000313" key="3">
    <source>
        <dbReference type="Proteomes" id="UP000770661"/>
    </source>
</evidence>
<keyword evidence="1" id="KW-0472">Membrane</keyword>
<keyword evidence="3" id="KW-1185">Reference proteome</keyword>
<keyword evidence="1" id="KW-0812">Transmembrane</keyword>
<comment type="caution">
    <text evidence="2">The sequence shown here is derived from an EMBL/GenBank/DDBJ whole genome shotgun (WGS) entry which is preliminary data.</text>
</comment>
<reference evidence="2" key="1">
    <citation type="submission" date="2020-07" db="EMBL/GenBank/DDBJ databases">
        <title>The High-quality genome of the commercially important snow crab, Chionoecetes opilio.</title>
        <authorList>
            <person name="Jeong J.-H."/>
            <person name="Ryu S."/>
        </authorList>
    </citation>
    <scope>NUCLEOTIDE SEQUENCE</scope>
    <source>
        <strain evidence="2">MADBK_172401_WGS</strain>
        <tissue evidence="2">Digestive gland</tissue>
    </source>
</reference>
<evidence type="ECO:0000256" key="1">
    <source>
        <dbReference type="SAM" id="Phobius"/>
    </source>
</evidence>
<protein>
    <submittedName>
        <fullName evidence="2">Uncharacterized protein</fullName>
    </submittedName>
</protein>
<gene>
    <name evidence="2" type="ORF">GWK47_050445</name>
</gene>
<organism evidence="2 3">
    <name type="scientific">Chionoecetes opilio</name>
    <name type="common">Atlantic snow crab</name>
    <name type="synonym">Cancer opilio</name>
    <dbReference type="NCBI Taxonomy" id="41210"/>
    <lineage>
        <taxon>Eukaryota</taxon>
        <taxon>Metazoa</taxon>
        <taxon>Ecdysozoa</taxon>
        <taxon>Arthropoda</taxon>
        <taxon>Crustacea</taxon>
        <taxon>Multicrustacea</taxon>
        <taxon>Malacostraca</taxon>
        <taxon>Eumalacostraca</taxon>
        <taxon>Eucarida</taxon>
        <taxon>Decapoda</taxon>
        <taxon>Pleocyemata</taxon>
        <taxon>Brachyura</taxon>
        <taxon>Eubrachyura</taxon>
        <taxon>Majoidea</taxon>
        <taxon>Majidae</taxon>
        <taxon>Chionoecetes</taxon>
    </lineage>
</organism>
<keyword evidence="1" id="KW-1133">Transmembrane helix</keyword>
<dbReference type="AlphaFoldDB" id="A0A8J5CTP5"/>
<dbReference type="Proteomes" id="UP000770661">
    <property type="component" value="Unassembled WGS sequence"/>
</dbReference>
<name>A0A8J5CTP5_CHIOP</name>
<evidence type="ECO:0000313" key="2">
    <source>
        <dbReference type="EMBL" id="KAG0719447.1"/>
    </source>
</evidence>
<sequence length="175" mass="19939">MLSISSGSLLQCCFPTLTVCNGIEETTFQQYSIAEYNFITLISYIFLFYYFANFYFATNFIWNPVLVKNIITFFIPVKRLISSSRRQFGKLHLLHGHHTDLSMDIGPVQHGDLLLPQEIPHTPAREQGQLQEGLVVCPIGSQRGNARLHRFKNSVISPSSCAPSEKKRRAVTPYR</sequence>